<feature type="region of interest" description="Disordered" evidence="2">
    <location>
        <begin position="130"/>
        <end position="156"/>
    </location>
</feature>
<keyword evidence="3" id="KW-1185">Reference proteome</keyword>
<protein>
    <submittedName>
        <fullName evidence="4">Uncharacterized protein LOC106742218</fullName>
    </submittedName>
</protein>
<evidence type="ECO:0000313" key="4">
    <source>
        <dbReference type="RefSeq" id="XP_014470446.1"/>
    </source>
</evidence>
<organism evidence="3 4">
    <name type="scientific">Dinoponera quadriceps</name>
    <name type="common">South American ant</name>
    <dbReference type="NCBI Taxonomy" id="609295"/>
    <lineage>
        <taxon>Eukaryota</taxon>
        <taxon>Metazoa</taxon>
        <taxon>Ecdysozoa</taxon>
        <taxon>Arthropoda</taxon>
        <taxon>Hexapoda</taxon>
        <taxon>Insecta</taxon>
        <taxon>Pterygota</taxon>
        <taxon>Neoptera</taxon>
        <taxon>Endopterygota</taxon>
        <taxon>Hymenoptera</taxon>
        <taxon>Apocrita</taxon>
        <taxon>Aculeata</taxon>
        <taxon>Formicoidea</taxon>
        <taxon>Formicidae</taxon>
        <taxon>Ponerinae</taxon>
        <taxon>Ponerini</taxon>
        <taxon>Dinoponera</taxon>
    </lineage>
</organism>
<keyword evidence="1" id="KW-0175">Coiled coil</keyword>
<sequence length="577" mass="64957">MSAKYVTRENSSPSKEIVLVGELVEVIVKKQDKTKRSESTPIKPTSNTAGQKASAEKKKSTPISTETPRNWGHIFGKQNLLYMKQTQSKSTKHTENKDAKRNTNVQELQKNRCNYNSKQPDATRSKRIFSQKKTEDHFKPRACRKPSPSSTNSVQSVLVQDRAVQVPETSNGSYKFGEFNPVRALRFLIKELEDLSVKDKKTNEIFNEIQQILCRIPVDSSPRKSLLGELDIISMQSKLEDSQVKLQEYTKQMKAKCESWMLERETLLSQIQELDARLREADHKQAGLENQVKVLTHQLEVTRTTEGKDEAVSTLKQQIKDDEKVMSELRTELAKQTKLARERHIKNQYMIIEKEKLSVLSSYKDTLNVELRNTIKEFQNNIAEQLMALKKEHVNGGNVNFPMSPVDTGPACSSPNSSSSDGHGLSDISLSVVERVPQECVVLKGNASKESTQFVSLAVGESSVMPESFQKQVANDGGTAAQLHNKNDFPVPHQNANEIVRKSLHQFPRNNHDKVSDKPIVSDIEKQVQSILDDMQNRRPVDVPSPLRDCPPPDWSDSSLSSVNTATDLDIVPSTDI</sequence>
<feature type="coiled-coil region" evidence="1">
    <location>
        <begin position="232"/>
        <end position="332"/>
    </location>
</feature>
<dbReference type="KEGG" id="dqu:106742218"/>
<name>A0A6P3WWG9_DINQU</name>
<dbReference type="OrthoDB" id="8193820at2759"/>
<gene>
    <name evidence="4" type="primary">LOC106742218</name>
</gene>
<accession>A0A6P3WWG9</accession>
<proteinExistence type="predicted"/>
<reference evidence="4" key="1">
    <citation type="submission" date="2025-08" db="UniProtKB">
        <authorList>
            <consortium name="RefSeq"/>
        </authorList>
    </citation>
    <scope>IDENTIFICATION</scope>
</reference>
<feature type="region of interest" description="Disordered" evidence="2">
    <location>
        <begin position="29"/>
        <end position="71"/>
    </location>
</feature>
<feature type="compositionally biased region" description="Basic and acidic residues" evidence="2">
    <location>
        <begin position="29"/>
        <end position="38"/>
    </location>
</feature>
<feature type="compositionally biased region" description="Polar residues" evidence="2">
    <location>
        <begin position="39"/>
        <end position="51"/>
    </location>
</feature>
<evidence type="ECO:0000256" key="2">
    <source>
        <dbReference type="SAM" id="MobiDB-lite"/>
    </source>
</evidence>
<dbReference type="Proteomes" id="UP000515204">
    <property type="component" value="Unplaced"/>
</dbReference>
<dbReference type="AlphaFoldDB" id="A0A6P3WWG9"/>
<evidence type="ECO:0000313" key="3">
    <source>
        <dbReference type="Proteomes" id="UP000515204"/>
    </source>
</evidence>
<feature type="compositionally biased region" description="Polar residues" evidence="2">
    <location>
        <begin position="147"/>
        <end position="156"/>
    </location>
</feature>
<dbReference type="RefSeq" id="XP_014470446.1">
    <property type="nucleotide sequence ID" value="XM_014614960.1"/>
</dbReference>
<evidence type="ECO:0000256" key="1">
    <source>
        <dbReference type="SAM" id="Coils"/>
    </source>
</evidence>
<dbReference type="GeneID" id="106742218"/>
<feature type="region of interest" description="Disordered" evidence="2">
    <location>
        <begin position="534"/>
        <end position="577"/>
    </location>
</feature>